<evidence type="ECO:0000256" key="1">
    <source>
        <dbReference type="SAM" id="MobiDB-lite"/>
    </source>
</evidence>
<proteinExistence type="predicted"/>
<feature type="region of interest" description="Disordered" evidence="1">
    <location>
        <begin position="183"/>
        <end position="217"/>
    </location>
</feature>
<reference evidence="3 4" key="1">
    <citation type="submission" date="2020-07" db="EMBL/GenBank/DDBJ databases">
        <title>Bacterium isolated from marine sediment.</title>
        <authorList>
            <person name="Shang D."/>
            <person name="Du Z.-J."/>
        </authorList>
    </citation>
    <scope>NUCLEOTIDE SEQUENCE [LARGE SCALE GENOMIC DNA]</scope>
    <source>
        <strain evidence="3 4">S7007</strain>
    </source>
</reference>
<dbReference type="EMBL" id="JACGLS010000006">
    <property type="protein sequence ID" value="MBA6157192.1"/>
    <property type="molecule type" value="Genomic_DNA"/>
</dbReference>
<evidence type="ECO:0000313" key="4">
    <source>
        <dbReference type="Proteomes" id="UP000563906"/>
    </source>
</evidence>
<dbReference type="RefSeq" id="WP_182125689.1">
    <property type="nucleotide sequence ID" value="NZ_JACGLS010000006.1"/>
</dbReference>
<feature type="signal peptide" evidence="2">
    <location>
        <begin position="1"/>
        <end position="19"/>
    </location>
</feature>
<sequence>MKKIIVLSFIFFTFISVTAQDLVSTVSVNSVTCNSACDGVITVNAIGGTGGYQYELYDFSMVLIATSTSSIFTNLCAGSFSVYVKDSGNNEYVVNSVVVTEPSVLVSDILVTKEPTFGNNDGEITVNVTGGTPPYEYNISSMSSNQFLSSNVFSDLSAGNYTLFIKDQVGCVLSQEITLENSIPDADGDGVFDDVDPDDDNDGNPDVTDPNPLDPVTDVDVLTVVEGTTGTVNVLSND</sequence>
<feature type="compositionally biased region" description="Low complexity" evidence="1">
    <location>
        <begin position="204"/>
        <end position="217"/>
    </location>
</feature>
<organism evidence="3 4">
    <name type="scientific">Tenacibaculum pelagium</name>
    <dbReference type="NCBI Taxonomy" id="2759527"/>
    <lineage>
        <taxon>Bacteria</taxon>
        <taxon>Pseudomonadati</taxon>
        <taxon>Bacteroidota</taxon>
        <taxon>Flavobacteriia</taxon>
        <taxon>Flavobacteriales</taxon>
        <taxon>Flavobacteriaceae</taxon>
        <taxon>Tenacibaculum</taxon>
    </lineage>
</organism>
<feature type="compositionally biased region" description="Acidic residues" evidence="1">
    <location>
        <begin position="186"/>
        <end position="203"/>
    </location>
</feature>
<evidence type="ECO:0000313" key="3">
    <source>
        <dbReference type="EMBL" id="MBA6157192.1"/>
    </source>
</evidence>
<keyword evidence="2" id="KW-0732">Signal</keyword>
<accession>A0A839AQ35</accession>
<gene>
    <name evidence="3" type="ORF">H3Z83_11775</name>
</gene>
<protein>
    <submittedName>
        <fullName evidence="3">SprB repeat-containing protein</fullName>
    </submittedName>
</protein>
<keyword evidence="4" id="KW-1185">Reference proteome</keyword>
<evidence type="ECO:0000256" key="2">
    <source>
        <dbReference type="SAM" id="SignalP"/>
    </source>
</evidence>
<dbReference type="Proteomes" id="UP000563906">
    <property type="component" value="Unassembled WGS sequence"/>
</dbReference>
<dbReference type="Pfam" id="PF13573">
    <property type="entry name" value="SprB"/>
    <property type="match status" value="2"/>
</dbReference>
<dbReference type="AlphaFoldDB" id="A0A839AQ35"/>
<comment type="caution">
    <text evidence="3">The sequence shown here is derived from an EMBL/GenBank/DDBJ whole genome shotgun (WGS) entry which is preliminary data.</text>
</comment>
<feature type="chain" id="PRO_5032795487" evidence="2">
    <location>
        <begin position="20"/>
        <end position="238"/>
    </location>
</feature>
<dbReference type="InterPro" id="IPR025667">
    <property type="entry name" value="SprB_repeat"/>
</dbReference>
<feature type="non-terminal residue" evidence="3">
    <location>
        <position position="238"/>
    </location>
</feature>
<name>A0A839AQ35_9FLAO</name>